<reference evidence="1" key="1">
    <citation type="journal article" date="2014" name="Front. Microbiol.">
        <title>High frequency of phylogenetically diverse reductive dehalogenase-homologous genes in deep subseafloor sedimentary metagenomes.</title>
        <authorList>
            <person name="Kawai M."/>
            <person name="Futagami T."/>
            <person name="Toyoda A."/>
            <person name="Takaki Y."/>
            <person name="Nishi S."/>
            <person name="Hori S."/>
            <person name="Arai W."/>
            <person name="Tsubouchi T."/>
            <person name="Morono Y."/>
            <person name="Uchiyama I."/>
            <person name="Ito T."/>
            <person name="Fujiyama A."/>
            <person name="Inagaki F."/>
            <person name="Takami H."/>
        </authorList>
    </citation>
    <scope>NUCLEOTIDE SEQUENCE</scope>
    <source>
        <strain evidence="1">Expedition CK06-06</strain>
    </source>
</reference>
<name>X0VZJ5_9ZZZZ</name>
<proteinExistence type="predicted"/>
<accession>X0VZJ5</accession>
<dbReference type="AlphaFoldDB" id="X0VZJ5"/>
<protein>
    <submittedName>
        <fullName evidence="1">Uncharacterized protein</fullName>
    </submittedName>
</protein>
<gene>
    <name evidence="1" type="ORF">S01H1_56187</name>
</gene>
<comment type="caution">
    <text evidence="1">The sequence shown here is derived from an EMBL/GenBank/DDBJ whole genome shotgun (WGS) entry which is preliminary data.</text>
</comment>
<sequence>LLREAGNKNLLKQIYSAFAQLGLGRQIEIIAKRREVK</sequence>
<feature type="non-terminal residue" evidence="1">
    <location>
        <position position="1"/>
    </location>
</feature>
<organism evidence="1">
    <name type="scientific">marine sediment metagenome</name>
    <dbReference type="NCBI Taxonomy" id="412755"/>
    <lineage>
        <taxon>unclassified sequences</taxon>
        <taxon>metagenomes</taxon>
        <taxon>ecological metagenomes</taxon>
    </lineage>
</organism>
<dbReference type="EMBL" id="BARS01036569">
    <property type="protein sequence ID" value="GAG16492.1"/>
    <property type="molecule type" value="Genomic_DNA"/>
</dbReference>
<evidence type="ECO:0000313" key="1">
    <source>
        <dbReference type="EMBL" id="GAG16492.1"/>
    </source>
</evidence>